<feature type="compositionally biased region" description="Basic and acidic residues" evidence="1">
    <location>
        <begin position="307"/>
        <end position="331"/>
    </location>
</feature>
<proteinExistence type="predicted"/>
<feature type="compositionally biased region" description="Polar residues" evidence="1">
    <location>
        <begin position="22"/>
        <end position="47"/>
    </location>
</feature>
<keyword evidence="3" id="KW-1185">Reference proteome</keyword>
<dbReference type="Proteomes" id="UP000825890">
    <property type="component" value="Unassembled WGS sequence"/>
</dbReference>
<dbReference type="RefSeq" id="XP_044652225.1">
    <property type="nucleotide sequence ID" value="XM_044796290.1"/>
</dbReference>
<evidence type="ECO:0000313" key="2">
    <source>
        <dbReference type="EMBL" id="GIZ37738.1"/>
    </source>
</evidence>
<dbReference type="OrthoDB" id="3645219at2759"/>
<gene>
    <name evidence="2" type="ORF">CKM354_000117400</name>
</gene>
<accession>A0A9P3CFI7</accession>
<name>A0A9P3CFI7_9PEZI</name>
<feature type="region of interest" description="Disordered" evidence="1">
    <location>
        <begin position="231"/>
        <end position="339"/>
    </location>
</feature>
<dbReference type="GeneID" id="68286749"/>
<evidence type="ECO:0000313" key="3">
    <source>
        <dbReference type="Proteomes" id="UP000825890"/>
    </source>
</evidence>
<comment type="caution">
    <text evidence="2">The sequence shown here is derived from an EMBL/GenBank/DDBJ whole genome shotgun (WGS) entry which is preliminary data.</text>
</comment>
<protein>
    <submittedName>
        <fullName evidence="2">Uncharacterized protein</fullName>
    </submittedName>
</protein>
<dbReference type="AlphaFoldDB" id="A0A9P3CFI7"/>
<sequence>MARQMRPLSRRLLSLEARQHQHPQNRAFTTTPPHLQEDSNSPSTSLESLKEIDTIALSTTKNHITHIIETTQSLQHLTSQILPSARSIQLNPQIPPYTPSLWTHQTQTAPPRLALLHEHATRLHQNLTDLQSTPHAIESNATSLQKFKSDLNSQTKEDKWNEYINLKYLEKASLHRQQTRIDTLQAGVDLMREENLGLAARRAAKAGAKGKKDVAPVKAFKPAFRRALAGSVMEREDGGGMKRQKRSLAETVKSNRERGRRGPQQGWGATATEKAEVGAMATSGAKKLSPFQNQRVLRPAAANAKEGNGESEEKTNEKESKQPKQIDDLRASLEANLKP</sequence>
<feature type="region of interest" description="Disordered" evidence="1">
    <location>
        <begin position="16"/>
        <end position="47"/>
    </location>
</feature>
<dbReference type="EMBL" id="BOLY01000001">
    <property type="protein sequence ID" value="GIZ37738.1"/>
    <property type="molecule type" value="Genomic_DNA"/>
</dbReference>
<organism evidence="2 3">
    <name type="scientific">Cercospora kikuchii</name>
    <dbReference type="NCBI Taxonomy" id="84275"/>
    <lineage>
        <taxon>Eukaryota</taxon>
        <taxon>Fungi</taxon>
        <taxon>Dikarya</taxon>
        <taxon>Ascomycota</taxon>
        <taxon>Pezizomycotina</taxon>
        <taxon>Dothideomycetes</taxon>
        <taxon>Dothideomycetidae</taxon>
        <taxon>Mycosphaerellales</taxon>
        <taxon>Mycosphaerellaceae</taxon>
        <taxon>Cercospora</taxon>
    </lineage>
</organism>
<evidence type="ECO:0000256" key="1">
    <source>
        <dbReference type="SAM" id="MobiDB-lite"/>
    </source>
</evidence>
<reference evidence="2 3" key="1">
    <citation type="submission" date="2021-01" db="EMBL/GenBank/DDBJ databases">
        <title>Cercospora kikuchii MAFF 305040 whole genome shotgun sequence.</title>
        <authorList>
            <person name="Kashiwa T."/>
            <person name="Suzuki T."/>
        </authorList>
    </citation>
    <scope>NUCLEOTIDE SEQUENCE [LARGE SCALE GENOMIC DNA]</scope>
    <source>
        <strain evidence="2 3">MAFF 305040</strain>
    </source>
</reference>